<sequence length="712" mass="78540">MENLEFAITTLGSRSQVKLEDERNFYIPDYVPSVKEESTDGAVREAKPKEEHWTPEIIDNLAYPPHHRPYHHALACDARFRGWKPSTHKGHQKILTVPTFETSPHGLLLAKQRAVMLAPVRNMHKDYVVRYTSKGEAGEQRRAQRPCTAPSPRTPRTVKRIGCRSAGAPRNYVEEDLEGEEDNDNAQGRDFSKTMDSEDQGKSSYRPTSFPDPMGKYAKDGFRETDFGGGQGQTGTDTARSAVGSSSLANSGRIGGEEDISAAAALASSAAAGSSTRPNRSKMVEVGLMGTIELLESIQEHDAEDGLSEVSTYSSSSLTEHERRLLQRNSARKVRLQLEDPAPLSTAVGQGNHAKPLLDDGERKSKIDLQATQQDTRSKDNKLSNEKGINAGRTYDKAEPTTEKLPPASHLGKNIGPATTDLKTSTRLGQPTPETMFPLLAAMQNHSSSSQARVTVEKPEDTIGDRQRAESVASSTITDTSDEREVPTPLTSITVTIKNRDQHVTSSTRRADDVDHTTNNDDNGAQSPSSFRSSRPCVTSTPRQRKPLSNTRTTVGNTSRPGSGNRERTKSAADLPTSNTDSRMGWVQDQILAMNSAYETREDEKTKECGPTRQEDGDQEDVDTILAGNEGRKKSIHFCPDTRESNAQLILKRLSSTERLLRPKKFDLNAEAPRRYIFNKATTRRLLERVHGVISPEMRSRIKKGDTGLKVI</sequence>
<feature type="compositionally biased region" description="Basic and acidic residues" evidence="1">
    <location>
        <begin position="217"/>
        <end position="226"/>
    </location>
</feature>
<comment type="caution">
    <text evidence="2">The sequence shown here is derived from an EMBL/GenBank/DDBJ whole genome shotgun (WGS) entry which is preliminary data.</text>
</comment>
<dbReference type="EMBL" id="JBAMIC010000012">
    <property type="protein sequence ID" value="KAK7099215.1"/>
    <property type="molecule type" value="Genomic_DNA"/>
</dbReference>
<feature type="compositionally biased region" description="Basic and acidic residues" evidence="1">
    <location>
        <begin position="455"/>
        <end position="469"/>
    </location>
</feature>
<organism evidence="2 3">
    <name type="scientific">Littorina saxatilis</name>
    <dbReference type="NCBI Taxonomy" id="31220"/>
    <lineage>
        <taxon>Eukaryota</taxon>
        <taxon>Metazoa</taxon>
        <taxon>Spiralia</taxon>
        <taxon>Lophotrochozoa</taxon>
        <taxon>Mollusca</taxon>
        <taxon>Gastropoda</taxon>
        <taxon>Caenogastropoda</taxon>
        <taxon>Littorinimorpha</taxon>
        <taxon>Littorinoidea</taxon>
        <taxon>Littorinidae</taxon>
        <taxon>Littorina</taxon>
    </lineage>
</organism>
<evidence type="ECO:0000313" key="2">
    <source>
        <dbReference type="EMBL" id="KAK7099215.1"/>
    </source>
</evidence>
<feature type="region of interest" description="Disordered" evidence="1">
    <location>
        <begin position="445"/>
        <end position="621"/>
    </location>
</feature>
<evidence type="ECO:0000313" key="3">
    <source>
        <dbReference type="Proteomes" id="UP001374579"/>
    </source>
</evidence>
<feature type="region of interest" description="Disordered" evidence="1">
    <location>
        <begin position="302"/>
        <end position="433"/>
    </location>
</feature>
<feature type="compositionally biased region" description="Low complexity" evidence="1">
    <location>
        <begin position="308"/>
        <end position="318"/>
    </location>
</feature>
<reference evidence="2 3" key="1">
    <citation type="submission" date="2024-02" db="EMBL/GenBank/DDBJ databases">
        <title>Chromosome-scale genome assembly of the rough periwinkle Littorina saxatilis.</title>
        <authorList>
            <person name="De Jode A."/>
            <person name="Faria R."/>
            <person name="Formenti G."/>
            <person name="Sims Y."/>
            <person name="Smith T.P."/>
            <person name="Tracey A."/>
            <person name="Wood J.M.D."/>
            <person name="Zagrodzka Z.B."/>
            <person name="Johannesson K."/>
            <person name="Butlin R.K."/>
            <person name="Leder E.H."/>
        </authorList>
    </citation>
    <scope>NUCLEOTIDE SEQUENCE [LARGE SCALE GENOMIC DNA]</scope>
    <source>
        <strain evidence="2">Snail1</strain>
        <tissue evidence="2">Muscle</tissue>
    </source>
</reference>
<feature type="compositionally biased region" description="Acidic residues" evidence="1">
    <location>
        <begin position="174"/>
        <end position="184"/>
    </location>
</feature>
<feature type="compositionally biased region" description="Basic and acidic residues" evidence="1">
    <location>
        <begin position="376"/>
        <end position="385"/>
    </location>
</feature>
<keyword evidence="3" id="KW-1185">Reference proteome</keyword>
<feature type="compositionally biased region" description="Basic and acidic residues" evidence="1">
    <location>
        <begin position="190"/>
        <end position="201"/>
    </location>
</feature>
<feature type="compositionally biased region" description="Polar residues" evidence="1">
    <location>
        <begin position="421"/>
        <end position="433"/>
    </location>
</feature>
<feature type="compositionally biased region" description="Polar residues" evidence="1">
    <location>
        <begin position="524"/>
        <end position="562"/>
    </location>
</feature>
<proteinExistence type="predicted"/>
<accession>A0AAN9G9W0</accession>
<dbReference type="Proteomes" id="UP001374579">
    <property type="component" value="Unassembled WGS sequence"/>
</dbReference>
<evidence type="ECO:0000256" key="1">
    <source>
        <dbReference type="SAM" id="MobiDB-lite"/>
    </source>
</evidence>
<feature type="compositionally biased region" description="Basic and acidic residues" evidence="1">
    <location>
        <begin position="356"/>
        <end position="367"/>
    </location>
</feature>
<gene>
    <name evidence="2" type="ORF">V1264_003393</name>
</gene>
<feature type="region of interest" description="Disordered" evidence="1">
    <location>
        <begin position="135"/>
        <end position="253"/>
    </location>
</feature>
<protein>
    <submittedName>
        <fullName evidence="2">Uncharacterized protein</fullName>
    </submittedName>
</protein>
<dbReference type="AlphaFoldDB" id="A0AAN9G9W0"/>
<feature type="compositionally biased region" description="Basic and acidic residues" evidence="1">
    <location>
        <begin position="599"/>
        <end position="616"/>
    </location>
</feature>
<name>A0AAN9G9W0_9CAEN</name>
<feature type="compositionally biased region" description="Basic and acidic residues" evidence="1">
    <location>
        <begin position="498"/>
        <end position="519"/>
    </location>
</feature>